<keyword evidence="2" id="KW-1185">Reference proteome</keyword>
<comment type="caution">
    <text evidence="1">The sequence shown here is derived from an EMBL/GenBank/DDBJ whole genome shotgun (WGS) entry which is preliminary data.</text>
</comment>
<dbReference type="EMBL" id="AZBU02000007">
    <property type="protein sequence ID" value="TKR69475.1"/>
    <property type="molecule type" value="Genomic_DNA"/>
</dbReference>
<proteinExistence type="predicted"/>
<organism evidence="1 2">
    <name type="scientific">Steinernema carpocapsae</name>
    <name type="common">Entomopathogenic nematode</name>
    <dbReference type="NCBI Taxonomy" id="34508"/>
    <lineage>
        <taxon>Eukaryota</taxon>
        <taxon>Metazoa</taxon>
        <taxon>Ecdysozoa</taxon>
        <taxon>Nematoda</taxon>
        <taxon>Chromadorea</taxon>
        <taxon>Rhabditida</taxon>
        <taxon>Tylenchina</taxon>
        <taxon>Panagrolaimomorpha</taxon>
        <taxon>Strongyloidoidea</taxon>
        <taxon>Steinernematidae</taxon>
        <taxon>Steinernema</taxon>
    </lineage>
</organism>
<reference evidence="1 2" key="2">
    <citation type="journal article" date="2019" name="G3 (Bethesda)">
        <title>Hybrid Assembly of the Genome of the Entomopathogenic Nematode Steinernema carpocapsae Identifies the X-Chromosome.</title>
        <authorList>
            <person name="Serra L."/>
            <person name="Macchietto M."/>
            <person name="Macias-Munoz A."/>
            <person name="McGill C.J."/>
            <person name="Rodriguez I.M."/>
            <person name="Rodriguez B."/>
            <person name="Murad R."/>
            <person name="Mortazavi A."/>
        </authorList>
    </citation>
    <scope>NUCLEOTIDE SEQUENCE [LARGE SCALE GENOMIC DNA]</scope>
    <source>
        <strain evidence="1 2">ALL</strain>
    </source>
</reference>
<reference evidence="1 2" key="1">
    <citation type="journal article" date="2015" name="Genome Biol.">
        <title>Comparative genomics of Steinernema reveals deeply conserved gene regulatory networks.</title>
        <authorList>
            <person name="Dillman A.R."/>
            <person name="Macchietto M."/>
            <person name="Porter C.F."/>
            <person name="Rogers A."/>
            <person name="Williams B."/>
            <person name="Antoshechkin I."/>
            <person name="Lee M.M."/>
            <person name="Goodwin Z."/>
            <person name="Lu X."/>
            <person name="Lewis E.E."/>
            <person name="Goodrich-Blair H."/>
            <person name="Stock S.P."/>
            <person name="Adams B.J."/>
            <person name="Sternberg P.W."/>
            <person name="Mortazavi A."/>
        </authorList>
    </citation>
    <scope>NUCLEOTIDE SEQUENCE [LARGE SCALE GENOMIC DNA]</scope>
    <source>
        <strain evidence="1 2">ALL</strain>
    </source>
</reference>
<protein>
    <recommendedName>
        <fullName evidence="3">Helitron helicase-like domain-containing protein</fullName>
    </recommendedName>
</protein>
<sequence>MPHAHILLVMAKDVDDRTPRYVDEYLSAEIPDVPGPDDNSPRAEQQRRLHQLVTSHMLHDCGDWCMVNGKCSKRFPKPFSPFTVLPDDQYPQYKRRSPAREGVVVPEEARHLYGNTHLKKKGAVSILFDNRHVVPYNPYLTLKYGCHLNVEYVGAAKCAEYAFKYVLKGNDRAYVRLQSQGKPKLGKDGLQIVDYDEMEHNFQARYMTAHEAVWRLMGYPIVGLSHTVNVLYVYKPGGRVVFEEGHEEEAARRASKPAKNSLTDFFELCQTDPEAQQYCYHQIGLHYTYAKSGGWKKRKQNVKKTLVRLQSVLPRDRVGYALRLLLLTRVSLRFVVNFALTCLNLWPQKSSQKVQNK</sequence>
<dbReference type="PANTHER" id="PTHR10492">
    <property type="match status" value="1"/>
</dbReference>
<gene>
    <name evidence="1" type="ORF">L596_021632</name>
</gene>
<dbReference type="OrthoDB" id="272985at2759"/>
<accession>A0A4V6A011</accession>
<dbReference type="AlphaFoldDB" id="A0A4V6A011"/>
<dbReference type="Proteomes" id="UP000298663">
    <property type="component" value="Unassembled WGS sequence"/>
</dbReference>
<evidence type="ECO:0000313" key="1">
    <source>
        <dbReference type="EMBL" id="TKR69475.1"/>
    </source>
</evidence>
<evidence type="ECO:0008006" key="3">
    <source>
        <dbReference type="Google" id="ProtNLM"/>
    </source>
</evidence>
<evidence type="ECO:0000313" key="2">
    <source>
        <dbReference type="Proteomes" id="UP000298663"/>
    </source>
</evidence>
<name>A0A4V6A011_STECR</name>